<dbReference type="RefSeq" id="WP_146178881.1">
    <property type="nucleotide sequence ID" value="NZ_BMEZ01000033.1"/>
</dbReference>
<gene>
    <name evidence="2" type="ORF">C8N44_13413</name>
</gene>
<evidence type="ECO:0008006" key="4">
    <source>
        <dbReference type="Google" id="ProtNLM"/>
    </source>
</evidence>
<sequence length="426" mass="47362">MAFMSGFVGETRSMPVTRVAVGVLLAFALLGFYLQISVGLPFSLYYLSGLLLFATLIPRANDLWFASTICLLALASIFWFIFSPALARYLPEQLTSYVQLVLAVTSSIGVFRSLQMAGRLNPDGLSRTVLWIFALMSLGIALEVAGPLRPVSDAIRGAIYDFGLYSNDTRDIGSYGWVRPKLFTSEPSHLGKFYGLCLFMAVACHPKLKAQVWLLLISLPFIVLVRSPAVLPGLMCACALVTLRIGPRRILLNPFILVMLVVFCGFFVYEIVETIRTRLIQTVDPSLYIRLVRPFQLVLRTIEARPLLGYGIGSDRQIAGLFEEVSTSANAPVYLRREIGTTNRAWGASHFALLIQLGAIGGLIWITAIARFARSVLGGYMSIFWLFFVSFGFFIGVINTPFYWGQLAVFLSGLWLADQYRRERPA</sequence>
<comment type="caution">
    <text evidence="2">The sequence shown here is derived from an EMBL/GenBank/DDBJ whole genome shotgun (WGS) entry which is preliminary data.</text>
</comment>
<proteinExistence type="predicted"/>
<feature type="transmembrane region" description="Helical" evidence="1">
    <location>
        <begin position="377"/>
        <end position="395"/>
    </location>
</feature>
<evidence type="ECO:0000256" key="1">
    <source>
        <dbReference type="SAM" id="Phobius"/>
    </source>
</evidence>
<name>A0A2T6A953_9RHOB</name>
<organism evidence="2 3">
    <name type="scientific">Allosediminivita pacifica</name>
    <dbReference type="NCBI Taxonomy" id="1267769"/>
    <lineage>
        <taxon>Bacteria</taxon>
        <taxon>Pseudomonadati</taxon>
        <taxon>Pseudomonadota</taxon>
        <taxon>Alphaproteobacteria</taxon>
        <taxon>Rhodobacterales</taxon>
        <taxon>Paracoccaceae</taxon>
        <taxon>Allosediminivita</taxon>
    </lineage>
</organism>
<dbReference type="AlphaFoldDB" id="A0A2T6A953"/>
<protein>
    <recommendedName>
        <fullName evidence="4">O-Antigen ligase</fullName>
    </recommendedName>
</protein>
<dbReference type="EMBL" id="QBKN01000034">
    <property type="protein sequence ID" value="PTX40358.1"/>
    <property type="molecule type" value="Genomic_DNA"/>
</dbReference>
<dbReference type="OrthoDB" id="7866388at2"/>
<keyword evidence="1" id="KW-0472">Membrane</keyword>
<feature type="transmembrane region" description="Helical" evidence="1">
    <location>
        <begin position="214"/>
        <end position="243"/>
    </location>
</feature>
<evidence type="ECO:0000313" key="2">
    <source>
        <dbReference type="EMBL" id="PTX40358.1"/>
    </source>
</evidence>
<dbReference type="Proteomes" id="UP000244069">
    <property type="component" value="Unassembled WGS sequence"/>
</dbReference>
<evidence type="ECO:0000313" key="3">
    <source>
        <dbReference type="Proteomes" id="UP000244069"/>
    </source>
</evidence>
<feature type="transmembrane region" description="Helical" evidence="1">
    <location>
        <begin position="63"/>
        <end position="82"/>
    </location>
</feature>
<feature type="transmembrane region" description="Helical" evidence="1">
    <location>
        <begin position="94"/>
        <end position="114"/>
    </location>
</feature>
<reference evidence="2 3" key="1">
    <citation type="submission" date="2018-04" db="EMBL/GenBank/DDBJ databases">
        <title>Genomic Encyclopedia of Archaeal and Bacterial Type Strains, Phase II (KMG-II): from individual species to whole genera.</title>
        <authorList>
            <person name="Goeker M."/>
        </authorList>
    </citation>
    <scope>NUCLEOTIDE SEQUENCE [LARGE SCALE GENOMIC DNA]</scope>
    <source>
        <strain evidence="2 3">DSM 29329</strain>
    </source>
</reference>
<feature type="transmembrane region" description="Helical" evidence="1">
    <location>
        <begin position="129"/>
        <end position="148"/>
    </location>
</feature>
<keyword evidence="1" id="KW-1133">Transmembrane helix</keyword>
<feature type="transmembrane region" description="Helical" evidence="1">
    <location>
        <begin position="250"/>
        <end position="269"/>
    </location>
</feature>
<keyword evidence="3" id="KW-1185">Reference proteome</keyword>
<accession>A0A2T6A953</accession>
<keyword evidence="1" id="KW-0812">Transmembrane</keyword>
<feature type="transmembrane region" description="Helical" evidence="1">
    <location>
        <begin position="351"/>
        <end position="370"/>
    </location>
</feature>